<dbReference type="PANTHER" id="PTHR33992">
    <property type="entry name" value="RIBONUCLEASE P PROTEIN COMPONENT"/>
    <property type="match status" value="1"/>
</dbReference>
<evidence type="ECO:0000313" key="10">
    <source>
        <dbReference type="Proteomes" id="UP001152599"/>
    </source>
</evidence>
<keyword evidence="4 7" id="KW-0255">Endonuclease</keyword>
<keyword evidence="10" id="KW-1185">Reference proteome</keyword>
<dbReference type="HAMAP" id="MF_00227">
    <property type="entry name" value="RNase_P"/>
    <property type="match status" value="1"/>
</dbReference>
<gene>
    <name evidence="7 9" type="primary">rnpA</name>
    <name evidence="9" type="ORF">NMK71_01365</name>
</gene>
<dbReference type="InterPro" id="IPR014721">
    <property type="entry name" value="Ribsml_uS5_D2-typ_fold_subgr"/>
</dbReference>
<dbReference type="GO" id="GO:0001682">
    <property type="term" value="P:tRNA 5'-leader removal"/>
    <property type="evidence" value="ECO:0007669"/>
    <property type="project" value="UniProtKB-UniRule"/>
</dbReference>
<dbReference type="Pfam" id="PF00825">
    <property type="entry name" value="Ribonuclease_P"/>
    <property type="match status" value="1"/>
</dbReference>
<comment type="catalytic activity">
    <reaction evidence="7">
        <text>Endonucleolytic cleavage of RNA, removing 5'-extranucleotides from tRNA precursor.</text>
        <dbReference type="EC" id="3.1.26.5"/>
    </reaction>
</comment>
<evidence type="ECO:0000256" key="4">
    <source>
        <dbReference type="ARBA" id="ARBA00022759"/>
    </source>
</evidence>
<dbReference type="GO" id="GO:0004526">
    <property type="term" value="F:ribonuclease P activity"/>
    <property type="evidence" value="ECO:0007669"/>
    <property type="project" value="UniProtKB-UniRule"/>
</dbReference>
<evidence type="ECO:0000256" key="8">
    <source>
        <dbReference type="NCBIfam" id="TIGR00188"/>
    </source>
</evidence>
<comment type="caution">
    <text evidence="9">The sequence shown here is derived from an EMBL/GenBank/DDBJ whole genome shotgun (WGS) entry which is preliminary data.</text>
</comment>
<reference evidence="9" key="1">
    <citation type="submission" date="2022-07" db="EMBL/GenBank/DDBJ databases">
        <title>Description and genome-wide analysis of Profundicola chukchiensis gen. nov., sp. nov., marine bacteria isolated from bottom sediments of the Chukchi Sea.</title>
        <authorList>
            <person name="Romanenko L."/>
            <person name="Otstavnykh N."/>
            <person name="Kurilenko V."/>
            <person name="Eremeev V."/>
            <person name="Velansky P."/>
            <person name="Mikhailov V."/>
            <person name="Isaeva M."/>
        </authorList>
    </citation>
    <scope>NUCLEOTIDE SEQUENCE</scope>
    <source>
        <strain evidence="9">KMM 9713</strain>
    </source>
</reference>
<proteinExistence type="inferred from homology"/>
<name>A0A9X4MUB4_9FLAO</name>
<evidence type="ECO:0000256" key="3">
    <source>
        <dbReference type="ARBA" id="ARBA00022722"/>
    </source>
</evidence>
<dbReference type="EC" id="3.1.26.5" evidence="7 8"/>
<dbReference type="SUPFAM" id="SSF54211">
    <property type="entry name" value="Ribosomal protein S5 domain 2-like"/>
    <property type="match status" value="1"/>
</dbReference>
<sequence>MKNTFKKHERLKRKCYFDTLFSKGKSIKAYPIRVIYLEFTPDNFKDCKNIAENTQVTFSVPKRRFKNATDRNRIKRQMKEAYRLNKSTLDKNMAMVFVYLPTEKPDYVVLERAMKKLLKILS</sequence>
<comment type="subunit">
    <text evidence="7">Consists of a catalytic RNA component (M1 or rnpB) and a protein subunit.</text>
</comment>
<keyword evidence="2 7" id="KW-0819">tRNA processing</keyword>
<dbReference type="GO" id="GO:0042781">
    <property type="term" value="F:3'-tRNA processing endoribonuclease activity"/>
    <property type="evidence" value="ECO:0007669"/>
    <property type="project" value="TreeGrafter"/>
</dbReference>
<dbReference type="GO" id="GO:0000049">
    <property type="term" value="F:tRNA binding"/>
    <property type="evidence" value="ECO:0007669"/>
    <property type="project" value="UniProtKB-UniRule"/>
</dbReference>
<dbReference type="Gene3D" id="3.30.230.10">
    <property type="match status" value="1"/>
</dbReference>
<evidence type="ECO:0000256" key="2">
    <source>
        <dbReference type="ARBA" id="ARBA00022694"/>
    </source>
</evidence>
<evidence type="ECO:0000256" key="7">
    <source>
        <dbReference type="HAMAP-Rule" id="MF_00227"/>
    </source>
</evidence>
<protein>
    <recommendedName>
        <fullName evidence="7 8">Ribonuclease P protein component</fullName>
        <shortName evidence="7">RNase P protein</shortName>
        <shortName evidence="7">RNaseP protein</shortName>
        <ecNumber evidence="7 8">3.1.26.5</ecNumber>
    </recommendedName>
    <alternativeName>
        <fullName evidence="7">Protein C5</fullName>
    </alternativeName>
</protein>
<evidence type="ECO:0000256" key="6">
    <source>
        <dbReference type="ARBA" id="ARBA00022884"/>
    </source>
</evidence>
<keyword evidence="5 7" id="KW-0378">Hydrolase</keyword>
<keyword evidence="3 7" id="KW-0540">Nuclease</keyword>
<dbReference type="PANTHER" id="PTHR33992:SF1">
    <property type="entry name" value="RIBONUCLEASE P PROTEIN COMPONENT"/>
    <property type="match status" value="1"/>
</dbReference>
<dbReference type="NCBIfam" id="TIGR00188">
    <property type="entry name" value="rnpA"/>
    <property type="match status" value="1"/>
</dbReference>
<keyword evidence="6 7" id="KW-0694">RNA-binding</keyword>
<dbReference type="Proteomes" id="UP001152599">
    <property type="component" value="Unassembled WGS sequence"/>
</dbReference>
<dbReference type="InterPro" id="IPR020539">
    <property type="entry name" value="RNase_P_CS"/>
</dbReference>
<comment type="function">
    <text evidence="1 7">RNaseP catalyzes the removal of the 5'-leader sequence from pre-tRNA to produce the mature 5'-terminus. It can also cleave other RNA substrates such as 4.5S RNA. The protein component plays an auxiliary but essential role in vivo by binding to the 5'-leader sequence and broadening the substrate specificity of the ribozyme.</text>
</comment>
<comment type="similarity">
    <text evidence="7">Belongs to the RnpA family.</text>
</comment>
<organism evidence="9 10">
    <name type="scientific">Profundicola chukchiensis</name>
    <dbReference type="NCBI Taxonomy" id="2961959"/>
    <lineage>
        <taxon>Bacteria</taxon>
        <taxon>Pseudomonadati</taxon>
        <taxon>Bacteroidota</taxon>
        <taxon>Flavobacteriia</taxon>
        <taxon>Flavobacteriales</taxon>
        <taxon>Weeksellaceae</taxon>
        <taxon>Profundicola</taxon>
    </lineage>
</organism>
<accession>A0A9X4MUB4</accession>
<evidence type="ECO:0000256" key="5">
    <source>
        <dbReference type="ARBA" id="ARBA00022801"/>
    </source>
</evidence>
<evidence type="ECO:0000313" key="9">
    <source>
        <dbReference type="EMBL" id="MDG4945051.1"/>
    </source>
</evidence>
<dbReference type="EMBL" id="JANCMU010000001">
    <property type="protein sequence ID" value="MDG4945051.1"/>
    <property type="molecule type" value="Genomic_DNA"/>
</dbReference>
<dbReference type="RefSeq" id="WP_304419777.1">
    <property type="nucleotide sequence ID" value="NZ_JANCMU010000001.1"/>
</dbReference>
<dbReference type="AlphaFoldDB" id="A0A9X4MUB4"/>
<dbReference type="InterPro" id="IPR020568">
    <property type="entry name" value="Ribosomal_Su5_D2-typ_SF"/>
</dbReference>
<evidence type="ECO:0000256" key="1">
    <source>
        <dbReference type="ARBA" id="ARBA00002663"/>
    </source>
</evidence>
<dbReference type="InterPro" id="IPR000100">
    <property type="entry name" value="RNase_P"/>
</dbReference>
<dbReference type="PROSITE" id="PS00648">
    <property type="entry name" value="RIBONUCLEASE_P"/>
    <property type="match status" value="1"/>
</dbReference>
<dbReference type="GO" id="GO:0030677">
    <property type="term" value="C:ribonuclease P complex"/>
    <property type="evidence" value="ECO:0007669"/>
    <property type="project" value="TreeGrafter"/>
</dbReference>